<evidence type="ECO:0000313" key="1">
    <source>
        <dbReference type="EMBL" id="CAK9051582.1"/>
    </source>
</evidence>
<protein>
    <submittedName>
        <fullName evidence="1">Uncharacterized protein</fullName>
    </submittedName>
</protein>
<accession>A0ABP0MJC3</accession>
<proteinExistence type="predicted"/>
<organism evidence="1 2">
    <name type="scientific">Durusdinium trenchii</name>
    <dbReference type="NCBI Taxonomy" id="1381693"/>
    <lineage>
        <taxon>Eukaryota</taxon>
        <taxon>Sar</taxon>
        <taxon>Alveolata</taxon>
        <taxon>Dinophyceae</taxon>
        <taxon>Suessiales</taxon>
        <taxon>Symbiodiniaceae</taxon>
        <taxon>Durusdinium</taxon>
    </lineage>
</organism>
<sequence length="188" mass="21260">MFVQESAAPHAIHTMAERQVLTNLAFCKATARIRKDLPSHQVGAYTKKEFAWLLEGLPAIGVLHLASHAARLVRVKAAYERATVRERATLLRQTQRTKKVRRAVLQSKLPRSLTDMVLSFMEFDAPAHQLGGLQRLHVMLDRGTVRQLYFSSPFVRSDAGMMAEEVRAIDSPRLAASYLRELQKEELP</sequence>
<comment type="caution">
    <text evidence="1">The sequence shown here is derived from an EMBL/GenBank/DDBJ whole genome shotgun (WGS) entry which is preliminary data.</text>
</comment>
<evidence type="ECO:0000313" key="2">
    <source>
        <dbReference type="Proteomes" id="UP001642464"/>
    </source>
</evidence>
<dbReference type="EMBL" id="CAXAMM010022225">
    <property type="protein sequence ID" value="CAK9051582.1"/>
    <property type="molecule type" value="Genomic_DNA"/>
</dbReference>
<keyword evidence="2" id="KW-1185">Reference proteome</keyword>
<name>A0ABP0MJC3_9DINO</name>
<gene>
    <name evidence="1" type="ORF">SCF082_LOCUS28308</name>
</gene>
<dbReference type="Proteomes" id="UP001642464">
    <property type="component" value="Unassembled WGS sequence"/>
</dbReference>
<reference evidence="1 2" key="1">
    <citation type="submission" date="2024-02" db="EMBL/GenBank/DDBJ databases">
        <authorList>
            <person name="Chen Y."/>
            <person name="Shah S."/>
            <person name="Dougan E. K."/>
            <person name="Thang M."/>
            <person name="Chan C."/>
        </authorList>
    </citation>
    <scope>NUCLEOTIDE SEQUENCE [LARGE SCALE GENOMIC DNA]</scope>
</reference>